<dbReference type="AlphaFoldDB" id="V9FNR5"/>
<proteinExistence type="predicted"/>
<keyword evidence="2" id="KW-1185">Reference proteome</keyword>
<protein>
    <submittedName>
        <fullName evidence="1">Uncharacterized protein</fullName>
    </submittedName>
</protein>
<accession>V9FNR5</accession>
<name>V9FNR5_PHYNI</name>
<reference evidence="1 2" key="1">
    <citation type="submission" date="2013-11" db="EMBL/GenBank/DDBJ databases">
        <title>The Genome Sequence of Phytophthora parasitica P1569.</title>
        <authorList>
            <consortium name="The Broad Institute Genomics Platform"/>
            <person name="Russ C."/>
            <person name="Tyler B."/>
            <person name="Panabieres F."/>
            <person name="Shan W."/>
            <person name="Tripathy S."/>
            <person name="Grunwald N."/>
            <person name="Machado M."/>
            <person name="Johnson C.S."/>
            <person name="Arredondo F."/>
            <person name="Hong C."/>
            <person name="Coffey M."/>
            <person name="Young S.K."/>
            <person name="Zeng Q."/>
            <person name="Gargeya S."/>
            <person name="Fitzgerald M."/>
            <person name="Abouelleil A."/>
            <person name="Alvarado L."/>
            <person name="Chapman S.B."/>
            <person name="Gainer-Dewar J."/>
            <person name="Goldberg J."/>
            <person name="Griggs A."/>
            <person name="Gujja S."/>
            <person name="Hansen M."/>
            <person name="Howarth C."/>
            <person name="Imamovic A."/>
            <person name="Ireland A."/>
            <person name="Larimer J."/>
            <person name="McCowan C."/>
            <person name="Murphy C."/>
            <person name="Pearson M."/>
            <person name="Poon T.W."/>
            <person name="Priest M."/>
            <person name="Roberts A."/>
            <person name="Saif S."/>
            <person name="Shea T."/>
            <person name="Sykes S."/>
            <person name="Wortman J."/>
            <person name="Nusbaum C."/>
            <person name="Birren B."/>
        </authorList>
    </citation>
    <scope>NUCLEOTIDE SEQUENCE [LARGE SCALE GENOMIC DNA]</scope>
    <source>
        <strain evidence="1 2">P1569</strain>
    </source>
</reference>
<dbReference type="EMBL" id="ANIZ01000807">
    <property type="protein sequence ID" value="ETI52403.1"/>
    <property type="molecule type" value="Genomic_DNA"/>
</dbReference>
<gene>
    <name evidence="1" type="ORF">F443_04440</name>
</gene>
<comment type="caution">
    <text evidence="1">The sequence shown here is derived from an EMBL/GenBank/DDBJ whole genome shotgun (WGS) entry which is preliminary data.</text>
</comment>
<evidence type="ECO:0000313" key="2">
    <source>
        <dbReference type="Proteomes" id="UP000018721"/>
    </source>
</evidence>
<organism evidence="1 2">
    <name type="scientific">Phytophthora nicotianae P1569</name>
    <dbReference type="NCBI Taxonomy" id="1317065"/>
    <lineage>
        <taxon>Eukaryota</taxon>
        <taxon>Sar</taxon>
        <taxon>Stramenopiles</taxon>
        <taxon>Oomycota</taxon>
        <taxon>Peronosporomycetes</taxon>
        <taxon>Peronosporales</taxon>
        <taxon>Peronosporaceae</taxon>
        <taxon>Phytophthora</taxon>
    </lineage>
</organism>
<dbReference type="HOGENOM" id="CLU_1849062_0_0_1"/>
<dbReference type="Proteomes" id="UP000018721">
    <property type="component" value="Unassembled WGS sequence"/>
</dbReference>
<sequence>MTFVKRKNDTLVYLTMVQVRASLVKALESVLLRRRRSPLALALRAFKDANRVNRLLRCQSALQGSSFGRLQQLRPRTRGVPCSLFPFSSATGCIDASEELQQRLHDPMTHGLLRTLSSCCLKLSFVALRRFQSSRRSKF</sequence>
<evidence type="ECO:0000313" key="1">
    <source>
        <dbReference type="EMBL" id="ETI52403.1"/>
    </source>
</evidence>